<dbReference type="SUPFAM" id="SSF82199">
    <property type="entry name" value="SET domain"/>
    <property type="match status" value="1"/>
</dbReference>
<keyword evidence="2" id="KW-0808">Transferase</keyword>
<reference evidence="5" key="1">
    <citation type="submission" date="2021-01" db="EMBL/GenBank/DDBJ databases">
        <authorList>
            <person name="Corre E."/>
            <person name="Pelletier E."/>
            <person name="Niang G."/>
            <person name="Scheremetjew M."/>
            <person name="Finn R."/>
            <person name="Kale V."/>
            <person name="Holt S."/>
            <person name="Cochrane G."/>
            <person name="Meng A."/>
            <person name="Brown T."/>
            <person name="Cohen L."/>
        </authorList>
    </citation>
    <scope>NUCLEOTIDE SEQUENCE</scope>
    <source>
        <strain evidence="5">CCMP125</strain>
    </source>
</reference>
<protein>
    <recommendedName>
        <fullName evidence="4">Rubisco LSMT substrate-binding domain-containing protein</fullName>
    </recommendedName>
</protein>
<name>A0A7S2YT86_9STRA</name>
<evidence type="ECO:0000256" key="3">
    <source>
        <dbReference type="ARBA" id="ARBA00022691"/>
    </source>
</evidence>
<dbReference type="GO" id="GO:0032259">
    <property type="term" value="P:methylation"/>
    <property type="evidence" value="ECO:0007669"/>
    <property type="project" value="UniProtKB-KW"/>
</dbReference>
<dbReference type="CDD" id="cd10527">
    <property type="entry name" value="SET_LSMT"/>
    <property type="match status" value="1"/>
</dbReference>
<dbReference type="InterPro" id="IPR036464">
    <property type="entry name" value="Rubisco_LSMT_subst-bd_sf"/>
</dbReference>
<evidence type="ECO:0000256" key="2">
    <source>
        <dbReference type="ARBA" id="ARBA00022679"/>
    </source>
</evidence>
<evidence type="ECO:0000256" key="1">
    <source>
        <dbReference type="ARBA" id="ARBA00022603"/>
    </source>
</evidence>
<keyword evidence="3" id="KW-0949">S-adenosyl-L-methionine</keyword>
<sequence length="408" mass="45167">MPWYVQFSLYLHTLKSATNNNNENMVDRKPWLDSLPTAFDTPIHWTESQRKEWLQYDTMVKSVERQETMWKSKFQTVSPVFPAMSWDDFCWGCETARSRAFSASTAGRFNPGIYAFTLVLVAIYVGLGLGTLEQAANGAGVVFSATVLKDFVLPKFFSKKLYAICPVIDMANHNSLSSNAQVSLEYFANAYSLATSLAVQQGQAIEISYGARSNDQLLQYYGFVEPNNPNDVYIMPPLREWPLQAMEEATGRPVAAGRLEKLDRAGLLGRSTASAPADDEDEDEAAVSNPWGGVVVTRVEGIDPAVIQALRALFSTEVEWDAAGQAVGNFAEAVSAENEKAVYVAAKTALELELQSKATSLQQDLDQLDRIEKGSSSLEDKLIDKEEVLAIRFRIEKKSLLSETIAKL</sequence>
<dbReference type="PANTHER" id="PTHR13271:SF137">
    <property type="entry name" value="SET DOMAIN-CONTAINING PROTEIN"/>
    <property type="match status" value="1"/>
</dbReference>
<dbReference type="PANTHER" id="PTHR13271">
    <property type="entry name" value="UNCHARACTERIZED PUTATIVE METHYLTRANSFERASE"/>
    <property type="match status" value="1"/>
</dbReference>
<accession>A0A7S2YT86</accession>
<dbReference type="EMBL" id="HBHT01040201">
    <property type="protein sequence ID" value="CAD9994674.1"/>
    <property type="molecule type" value="Transcribed_RNA"/>
</dbReference>
<dbReference type="Gene3D" id="3.90.1420.10">
    <property type="entry name" value="Rubisco LSMT, substrate-binding domain"/>
    <property type="match status" value="1"/>
</dbReference>
<dbReference type="GO" id="GO:0016279">
    <property type="term" value="F:protein-lysine N-methyltransferase activity"/>
    <property type="evidence" value="ECO:0007669"/>
    <property type="project" value="TreeGrafter"/>
</dbReference>
<gene>
    <name evidence="5" type="ORF">APAL1065_LOCUS27008</name>
</gene>
<dbReference type="InterPro" id="IPR015353">
    <property type="entry name" value="Rubisco_LSMT_subst-bd"/>
</dbReference>
<evidence type="ECO:0000259" key="4">
    <source>
        <dbReference type="Pfam" id="PF09273"/>
    </source>
</evidence>
<dbReference type="InterPro" id="IPR046341">
    <property type="entry name" value="SET_dom_sf"/>
</dbReference>
<dbReference type="Pfam" id="PF09273">
    <property type="entry name" value="Rubis-subs-bind"/>
    <property type="match status" value="1"/>
</dbReference>
<evidence type="ECO:0000313" key="5">
    <source>
        <dbReference type="EMBL" id="CAD9994674.1"/>
    </source>
</evidence>
<organism evidence="5">
    <name type="scientific">Entomoneis paludosa</name>
    <dbReference type="NCBI Taxonomy" id="265537"/>
    <lineage>
        <taxon>Eukaryota</taxon>
        <taxon>Sar</taxon>
        <taxon>Stramenopiles</taxon>
        <taxon>Ochrophyta</taxon>
        <taxon>Bacillariophyta</taxon>
        <taxon>Bacillariophyceae</taxon>
        <taxon>Bacillariophycidae</taxon>
        <taxon>Entomoneidaceae</taxon>
        <taxon>Entomoneis</taxon>
    </lineage>
</organism>
<keyword evidence="1" id="KW-0489">Methyltransferase</keyword>
<dbReference type="InterPro" id="IPR050600">
    <property type="entry name" value="SETD3_SETD6_MTase"/>
</dbReference>
<dbReference type="AlphaFoldDB" id="A0A7S2YT86"/>
<dbReference type="Gene3D" id="3.90.1410.10">
    <property type="entry name" value="set domain protein methyltransferase, domain 1"/>
    <property type="match status" value="1"/>
</dbReference>
<proteinExistence type="predicted"/>
<feature type="domain" description="Rubisco LSMT substrate-binding" evidence="4">
    <location>
        <begin position="300"/>
        <end position="401"/>
    </location>
</feature>